<dbReference type="Pfam" id="PF00786">
    <property type="entry name" value="PBD"/>
    <property type="match status" value="1"/>
</dbReference>
<dbReference type="STRING" id="1314785.A0A165ENQ3"/>
<keyword evidence="2" id="KW-0723">Serine/threonine-protein kinase</keyword>
<keyword evidence="5" id="KW-0418">Kinase</keyword>
<sequence length="578" mass="63851">MQKVPRPSKLKPLKEVLTKLTAQIRKHNVSQAPVWKILITGGVGGRHLPGYHKREDIHLPGTVYLTEAEKIEAYVLEHIAKASAIMIEYETDWNIQIEGDHDMQDKGMPMDIDDRASTASVPTPATASTSAHPPSGPLQQQPSDCPGAPYPSPVNLPALPITPVPVLSALKISARPCMHATQRHWTIIRNAPVHSCAHEQNNEGESPPSLKPVVADFSIYMMLMGEFTKQRQVKDIGKEFDSEEKVCEGIRESIEASTVQGYAKDVQMGGAEGAEEEYQRGKGAEVEEYLRDVVYGGVDGLAYVRSFPEFVRPQVLMNWLVQEETSKSLNAALGMLLAASIDTHILEPLTDGWHQLLCEAAHLLDDATFRVSPQKPVCKKSLPAPSISKTVHRISPPPHLSRTNTANLNDLFPTQHTLASHRLSDPISLPPDTIFYIDDQQQMLQHIQSQPLLMQEPMDMGGVQEQLSYSSSTLISSTPQIRGTIHSWSGTTSDKSKQGMFNFVSDFLNSSKRPEISTPYDPVSLTHIGFNSSTAEFMGLAKEWQQLLQESSISKLKQGKNFTLGGHGDRQVSPEGLW</sequence>
<dbReference type="EMBL" id="KV427619">
    <property type="protein sequence ID" value="KZT07444.1"/>
    <property type="molecule type" value="Genomic_DNA"/>
</dbReference>
<keyword evidence="10" id="KW-1185">Reference proteome</keyword>
<evidence type="ECO:0000256" key="1">
    <source>
        <dbReference type="ARBA" id="ARBA00012513"/>
    </source>
</evidence>
<evidence type="ECO:0000256" key="4">
    <source>
        <dbReference type="ARBA" id="ARBA00022741"/>
    </source>
</evidence>
<keyword evidence="6" id="KW-0067">ATP-binding</keyword>
<dbReference type="GO" id="GO:0004674">
    <property type="term" value="F:protein serine/threonine kinase activity"/>
    <property type="evidence" value="ECO:0007669"/>
    <property type="project" value="UniProtKB-KW"/>
</dbReference>
<proteinExistence type="predicted"/>
<dbReference type="InterPro" id="IPR036936">
    <property type="entry name" value="CRIB_dom_sf"/>
</dbReference>
<feature type="domain" description="CRIB" evidence="8">
    <location>
        <begin position="516"/>
        <end position="551"/>
    </location>
</feature>
<keyword evidence="3" id="KW-0808">Transferase</keyword>
<keyword evidence="4" id="KW-0547">Nucleotide-binding</keyword>
<evidence type="ECO:0000313" key="9">
    <source>
        <dbReference type="EMBL" id="KZT07444.1"/>
    </source>
</evidence>
<feature type="compositionally biased region" description="Low complexity" evidence="7">
    <location>
        <begin position="117"/>
        <end position="133"/>
    </location>
</feature>
<evidence type="ECO:0000256" key="2">
    <source>
        <dbReference type="ARBA" id="ARBA00022527"/>
    </source>
</evidence>
<reference evidence="9 10" key="1">
    <citation type="journal article" date="2016" name="Mol. Biol. Evol.">
        <title>Comparative Genomics of Early-Diverging Mushroom-Forming Fungi Provides Insights into the Origins of Lignocellulose Decay Capabilities.</title>
        <authorList>
            <person name="Nagy L.G."/>
            <person name="Riley R."/>
            <person name="Tritt A."/>
            <person name="Adam C."/>
            <person name="Daum C."/>
            <person name="Floudas D."/>
            <person name="Sun H."/>
            <person name="Yadav J.S."/>
            <person name="Pangilinan J."/>
            <person name="Larsson K.H."/>
            <person name="Matsuura K."/>
            <person name="Barry K."/>
            <person name="Labutti K."/>
            <person name="Kuo R."/>
            <person name="Ohm R.A."/>
            <person name="Bhattacharya S.S."/>
            <person name="Shirouzu T."/>
            <person name="Yoshinaga Y."/>
            <person name="Martin F.M."/>
            <person name="Grigoriev I.V."/>
            <person name="Hibbett D.S."/>
        </authorList>
    </citation>
    <scope>NUCLEOTIDE SEQUENCE [LARGE SCALE GENOMIC DNA]</scope>
    <source>
        <strain evidence="9 10">93-53</strain>
    </source>
</reference>
<evidence type="ECO:0000256" key="3">
    <source>
        <dbReference type="ARBA" id="ARBA00022679"/>
    </source>
</evidence>
<dbReference type="SMART" id="SM00285">
    <property type="entry name" value="PBD"/>
    <property type="match status" value="1"/>
</dbReference>
<accession>A0A165ENQ3</accession>
<evidence type="ECO:0000259" key="8">
    <source>
        <dbReference type="SMART" id="SM00285"/>
    </source>
</evidence>
<evidence type="ECO:0000256" key="5">
    <source>
        <dbReference type="ARBA" id="ARBA00022777"/>
    </source>
</evidence>
<feature type="region of interest" description="Disordered" evidence="7">
    <location>
        <begin position="559"/>
        <end position="578"/>
    </location>
</feature>
<dbReference type="OrthoDB" id="21449at2759"/>
<dbReference type="GO" id="GO:0005524">
    <property type="term" value="F:ATP binding"/>
    <property type="evidence" value="ECO:0007669"/>
    <property type="project" value="UniProtKB-KW"/>
</dbReference>
<dbReference type="Gene3D" id="3.90.810.10">
    <property type="entry name" value="CRIB domain"/>
    <property type="match status" value="1"/>
</dbReference>
<dbReference type="RefSeq" id="XP_040765184.1">
    <property type="nucleotide sequence ID" value="XM_040912449.1"/>
</dbReference>
<protein>
    <recommendedName>
        <fullName evidence="1">non-specific serine/threonine protein kinase</fullName>
        <ecNumber evidence="1">2.7.11.1</ecNumber>
    </recommendedName>
</protein>
<dbReference type="Proteomes" id="UP000076871">
    <property type="component" value="Unassembled WGS sequence"/>
</dbReference>
<dbReference type="EC" id="2.7.11.1" evidence="1"/>
<dbReference type="GeneID" id="63829477"/>
<dbReference type="InParanoid" id="A0A165ENQ3"/>
<evidence type="ECO:0000256" key="7">
    <source>
        <dbReference type="SAM" id="MobiDB-lite"/>
    </source>
</evidence>
<evidence type="ECO:0000256" key="6">
    <source>
        <dbReference type="ARBA" id="ARBA00022840"/>
    </source>
</evidence>
<gene>
    <name evidence="9" type="ORF">LAESUDRAFT_758461</name>
</gene>
<evidence type="ECO:0000313" key="10">
    <source>
        <dbReference type="Proteomes" id="UP000076871"/>
    </source>
</evidence>
<dbReference type="InterPro" id="IPR000095">
    <property type="entry name" value="CRIB_dom"/>
</dbReference>
<organism evidence="9 10">
    <name type="scientific">Laetiporus sulphureus 93-53</name>
    <dbReference type="NCBI Taxonomy" id="1314785"/>
    <lineage>
        <taxon>Eukaryota</taxon>
        <taxon>Fungi</taxon>
        <taxon>Dikarya</taxon>
        <taxon>Basidiomycota</taxon>
        <taxon>Agaricomycotina</taxon>
        <taxon>Agaricomycetes</taxon>
        <taxon>Polyporales</taxon>
        <taxon>Laetiporus</taxon>
    </lineage>
</organism>
<name>A0A165ENQ3_9APHY</name>
<dbReference type="CDD" id="cd01093">
    <property type="entry name" value="CRIB_PAK_like"/>
    <property type="match status" value="1"/>
</dbReference>
<dbReference type="AlphaFoldDB" id="A0A165ENQ3"/>
<feature type="region of interest" description="Disordered" evidence="7">
    <location>
        <begin position="102"/>
        <end position="151"/>
    </location>
</feature>
<dbReference type="InterPro" id="IPR033923">
    <property type="entry name" value="PAK_BD"/>
</dbReference>